<dbReference type="Pfam" id="PF03652">
    <property type="entry name" value="RuvX"/>
    <property type="match status" value="1"/>
</dbReference>
<dbReference type="RefSeq" id="WP_245934047.1">
    <property type="nucleotide sequence ID" value="NZ_QGDN01000001.1"/>
</dbReference>
<feature type="region of interest" description="Disordered" evidence="6">
    <location>
        <begin position="144"/>
        <end position="167"/>
    </location>
</feature>
<feature type="compositionally biased region" description="Basic residues" evidence="6">
    <location>
        <begin position="151"/>
        <end position="160"/>
    </location>
</feature>
<dbReference type="Proteomes" id="UP000250028">
    <property type="component" value="Unassembled WGS sequence"/>
</dbReference>
<dbReference type="SMART" id="SM00732">
    <property type="entry name" value="YqgFc"/>
    <property type="match status" value="1"/>
</dbReference>
<comment type="subcellular location">
    <subcellularLocation>
        <location evidence="5">Cytoplasm</location>
    </subcellularLocation>
</comment>
<keyword evidence="1 5" id="KW-0963">Cytoplasm</keyword>
<sequence>MSAARIGIDVGAARVGVAVTDPGGVVVLPLTTLERDATGDRDITEVAELVAERQVAGVVVGLPLNLDGSDSASTAAARDWAARLSSRIGATPVHLVDERLTTVSAYRDLRDGGKNARQAREFIDQQSAALILQVALDTERATGRPAGVRVGGRKPRHRRARGDVAKG</sequence>
<evidence type="ECO:0000313" key="9">
    <source>
        <dbReference type="Proteomes" id="UP000250028"/>
    </source>
</evidence>
<dbReference type="Gene3D" id="3.30.420.140">
    <property type="entry name" value="YqgF/RNase H-like domain"/>
    <property type="match status" value="1"/>
</dbReference>
<dbReference type="InterPro" id="IPR006641">
    <property type="entry name" value="YqgF/RNaseH-like_dom"/>
</dbReference>
<evidence type="ECO:0000256" key="5">
    <source>
        <dbReference type="HAMAP-Rule" id="MF_00651"/>
    </source>
</evidence>
<keyword evidence="3 5" id="KW-0540">Nuclease</keyword>
<dbReference type="HAMAP" id="MF_00651">
    <property type="entry name" value="Nuclease_YqgF"/>
    <property type="match status" value="1"/>
</dbReference>
<dbReference type="NCBIfam" id="TIGR00250">
    <property type="entry name" value="RNAse_H_YqgF"/>
    <property type="match status" value="1"/>
</dbReference>
<evidence type="ECO:0000256" key="3">
    <source>
        <dbReference type="ARBA" id="ARBA00022722"/>
    </source>
</evidence>
<evidence type="ECO:0000313" key="8">
    <source>
        <dbReference type="EMBL" id="SSA34173.1"/>
    </source>
</evidence>
<dbReference type="SUPFAM" id="SSF53098">
    <property type="entry name" value="Ribonuclease H-like"/>
    <property type="match status" value="1"/>
</dbReference>
<gene>
    <name evidence="8" type="ORF">SAMN04489750_1476</name>
</gene>
<keyword evidence="2 5" id="KW-0690">Ribosome biogenesis</keyword>
<evidence type="ECO:0000256" key="4">
    <source>
        <dbReference type="ARBA" id="ARBA00022801"/>
    </source>
</evidence>
<dbReference type="CDD" id="cd16964">
    <property type="entry name" value="YqgF"/>
    <property type="match status" value="1"/>
</dbReference>
<protein>
    <recommendedName>
        <fullName evidence="5">Putative pre-16S rRNA nuclease</fullName>
        <ecNumber evidence="5">3.1.-.-</ecNumber>
    </recommendedName>
</protein>
<keyword evidence="9" id="KW-1185">Reference proteome</keyword>
<dbReference type="InterPro" id="IPR037027">
    <property type="entry name" value="YqgF/RNaseH-like_dom_sf"/>
</dbReference>
<dbReference type="PANTHER" id="PTHR33317:SF4">
    <property type="entry name" value="POLYNUCLEOTIDYL TRANSFERASE, RIBONUCLEASE H-LIKE SUPERFAMILY PROTEIN"/>
    <property type="match status" value="1"/>
</dbReference>
<dbReference type="GO" id="GO:0000967">
    <property type="term" value="P:rRNA 5'-end processing"/>
    <property type="evidence" value="ECO:0007669"/>
    <property type="project" value="UniProtKB-UniRule"/>
</dbReference>
<feature type="domain" description="YqgF/RNase H-like" evidence="7">
    <location>
        <begin position="3"/>
        <end position="105"/>
    </location>
</feature>
<comment type="function">
    <text evidence="5">Could be a nuclease involved in processing of the 5'-end of pre-16S rRNA.</text>
</comment>
<dbReference type="EC" id="3.1.-.-" evidence="5"/>
<accession>A0A2Y9C1E1</accession>
<evidence type="ECO:0000256" key="6">
    <source>
        <dbReference type="SAM" id="MobiDB-lite"/>
    </source>
</evidence>
<keyword evidence="4 5" id="KW-0378">Hydrolase</keyword>
<organism evidence="8 9">
    <name type="scientific">Branchiibius hedensis</name>
    <dbReference type="NCBI Taxonomy" id="672460"/>
    <lineage>
        <taxon>Bacteria</taxon>
        <taxon>Bacillati</taxon>
        <taxon>Actinomycetota</taxon>
        <taxon>Actinomycetes</taxon>
        <taxon>Micrococcales</taxon>
        <taxon>Dermacoccaceae</taxon>
        <taxon>Branchiibius</taxon>
    </lineage>
</organism>
<dbReference type="GO" id="GO:0016788">
    <property type="term" value="F:hydrolase activity, acting on ester bonds"/>
    <property type="evidence" value="ECO:0007669"/>
    <property type="project" value="UniProtKB-UniRule"/>
</dbReference>
<evidence type="ECO:0000259" key="7">
    <source>
        <dbReference type="SMART" id="SM00732"/>
    </source>
</evidence>
<dbReference type="InterPro" id="IPR005227">
    <property type="entry name" value="YqgF"/>
</dbReference>
<dbReference type="AlphaFoldDB" id="A0A2Y9C1E1"/>
<dbReference type="EMBL" id="UESZ01000001">
    <property type="protein sequence ID" value="SSA34173.1"/>
    <property type="molecule type" value="Genomic_DNA"/>
</dbReference>
<name>A0A2Y9C1E1_9MICO</name>
<evidence type="ECO:0000256" key="1">
    <source>
        <dbReference type="ARBA" id="ARBA00022490"/>
    </source>
</evidence>
<dbReference type="InterPro" id="IPR012337">
    <property type="entry name" value="RNaseH-like_sf"/>
</dbReference>
<dbReference type="GO" id="GO:0004518">
    <property type="term" value="F:nuclease activity"/>
    <property type="evidence" value="ECO:0007669"/>
    <property type="project" value="UniProtKB-KW"/>
</dbReference>
<evidence type="ECO:0000256" key="2">
    <source>
        <dbReference type="ARBA" id="ARBA00022517"/>
    </source>
</evidence>
<reference evidence="9" key="1">
    <citation type="submission" date="2016-10" db="EMBL/GenBank/DDBJ databases">
        <authorList>
            <person name="Varghese N."/>
            <person name="Submissions S."/>
        </authorList>
    </citation>
    <scope>NUCLEOTIDE SEQUENCE [LARGE SCALE GENOMIC DNA]</scope>
    <source>
        <strain evidence="9">DSM 22951</strain>
    </source>
</reference>
<dbReference type="PANTHER" id="PTHR33317">
    <property type="entry name" value="POLYNUCLEOTIDYL TRANSFERASE, RIBONUCLEASE H-LIKE SUPERFAMILY PROTEIN"/>
    <property type="match status" value="1"/>
</dbReference>
<comment type="similarity">
    <text evidence="5">Belongs to the YqgF HJR family.</text>
</comment>
<dbReference type="GO" id="GO:0005829">
    <property type="term" value="C:cytosol"/>
    <property type="evidence" value="ECO:0007669"/>
    <property type="project" value="TreeGrafter"/>
</dbReference>
<proteinExistence type="inferred from homology"/>